<feature type="region of interest" description="Disordered" evidence="1">
    <location>
        <begin position="1"/>
        <end position="28"/>
    </location>
</feature>
<accession>A0A0N1ITN8</accession>
<proteinExistence type="predicted"/>
<sequence length="110" mass="12806">MHEPLRIGRHPKESQVSPPTSWPGLHTRDNPQAFIHIPTVQMSTDIISAKQHSFLLSLQSKFFAKQNENNRHCCCVFRILCDNTSAVQHRLKNWKKGILSSIRDYEKQRN</sequence>
<evidence type="ECO:0000313" key="2">
    <source>
        <dbReference type="EMBL" id="KOX75378.1"/>
    </source>
</evidence>
<evidence type="ECO:0000256" key="1">
    <source>
        <dbReference type="SAM" id="MobiDB-lite"/>
    </source>
</evidence>
<keyword evidence="3" id="KW-1185">Reference proteome</keyword>
<dbReference type="EMBL" id="KQ435764">
    <property type="protein sequence ID" value="KOX75378.1"/>
    <property type="molecule type" value="Genomic_DNA"/>
</dbReference>
<name>A0A0N1ITN8_9HYME</name>
<protein>
    <submittedName>
        <fullName evidence="2">Uncharacterized protein</fullName>
    </submittedName>
</protein>
<feature type="compositionally biased region" description="Basic and acidic residues" evidence="1">
    <location>
        <begin position="1"/>
        <end position="13"/>
    </location>
</feature>
<gene>
    <name evidence="2" type="ORF">WN51_13644</name>
</gene>
<evidence type="ECO:0000313" key="3">
    <source>
        <dbReference type="Proteomes" id="UP000053105"/>
    </source>
</evidence>
<dbReference type="Proteomes" id="UP000053105">
    <property type="component" value="Unassembled WGS sequence"/>
</dbReference>
<reference evidence="2 3" key="1">
    <citation type="submission" date="2015-07" db="EMBL/GenBank/DDBJ databases">
        <title>The genome of Melipona quadrifasciata.</title>
        <authorList>
            <person name="Pan H."/>
            <person name="Kapheim K."/>
        </authorList>
    </citation>
    <scope>NUCLEOTIDE SEQUENCE [LARGE SCALE GENOMIC DNA]</scope>
    <source>
        <strain evidence="2">0111107301</strain>
        <tissue evidence="2">Whole body</tissue>
    </source>
</reference>
<dbReference type="AlphaFoldDB" id="A0A0N1ITN8"/>
<organism evidence="2 3">
    <name type="scientific">Melipona quadrifasciata</name>
    <dbReference type="NCBI Taxonomy" id="166423"/>
    <lineage>
        <taxon>Eukaryota</taxon>
        <taxon>Metazoa</taxon>
        <taxon>Ecdysozoa</taxon>
        <taxon>Arthropoda</taxon>
        <taxon>Hexapoda</taxon>
        <taxon>Insecta</taxon>
        <taxon>Pterygota</taxon>
        <taxon>Neoptera</taxon>
        <taxon>Endopterygota</taxon>
        <taxon>Hymenoptera</taxon>
        <taxon>Apocrita</taxon>
        <taxon>Aculeata</taxon>
        <taxon>Apoidea</taxon>
        <taxon>Anthophila</taxon>
        <taxon>Apidae</taxon>
        <taxon>Melipona</taxon>
    </lineage>
</organism>